<name>A0A9P9DVZ0_9PLEO</name>
<reference evidence="8" key="1">
    <citation type="journal article" date="2021" name="Nat. Commun.">
        <title>Genetic determinants of endophytism in the Arabidopsis root mycobiome.</title>
        <authorList>
            <person name="Mesny F."/>
            <person name="Miyauchi S."/>
            <person name="Thiergart T."/>
            <person name="Pickel B."/>
            <person name="Atanasova L."/>
            <person name="Karlsson M."/>
            <person name="Huettel B."/>
            <person name="Barry K.W."/>
            <person name="Haridas S."/>
            <person name="Chen C."/>
            <person name="Bauer D."/>
            <person name="Andreopoulos W."/>
            <person name="Pangilinan J."/>
            <person name="LaButti K."/>
            <person name="Riley R."/>
            <person name="Lipzen A."/>
            <person name="Clum A."/>
            <person name="Drula E."/>
            <person name="Henrissat B."/>
            <person name="Kohler A."/>
            <person name="Grigoriev I.V."/>
            <person name="Martin F.M."/>
            <person name="Hacquard S."/>
        </authorList>
    </citation>
    <scope>NUCLEOTIDE SEQUENCE</scope>
    <source>
        <strain evidence="8">MPI-CAGE-CH-0243</strain>
    </source>
</reference>
<feature type="transmembrane region" description="Helical" evidence="7">
    <location>
        <begin position="112"/>
        <end position="134"/>
    </location>
</feature>
<keyword evidence="9" id="KW-1185">Reference proteome</keyword>
<evidence type="ECO:0000256" key="5">
    <source>
        <dbReference type="ARBA" id="ARBA00022989"/>
    </source>
</evidence>
<evidence type="ECO:0000256" key="3">
    <source>
        <dbReference type="ARBA" id="ARBA00022448"/>
    </source>
</evidence>
<evidence type="ECO:0000256" key="1">
    <source>
        <dbReference type="ARBA" id="ARBA00004141"/>
    </source>
</evidence>
<comment type="caution">
    <text evidence="8">The sequence shown here is derived from an EMBL/GenBank/DDBJ whole genome shotgun (WGS) entry which is preliminary data.</text>
</comment>
<evidence type="ECO:0000256" key="2">
    <source>
        <dbReference type="ARBA" id="ARBA00007965"/>
    </source>
</evidence>
<dbReference type="Proteomes" id="UP000700596">
    <property type="component" value="Unassembled WGS sequence"/>
</dbReference>
<feature type="transmembrane region" description="Helical" evidence="7">
    <location>
        <begin position="83"/>
        <end position="100"/>
    </location>
</feature>
<evidence type="ECO:0000313" key="9">
    <source>
        <dbReference type="Proteomes" id="UP000700596"/>
    </source>
</evidence>
<evidence type="ECO:0000256" key="4">
    <source>
        <dbReference type="ARBA" id="ARBA00022692"/>
    </source>
</evidence>
<evidence type="ECO:0000256" key="6">
    <source>
        <dbReference type="ARBA" id="ARBA00023136"/>
    </source>
</evidence>
<protein>
    <submittedName>
        <fullName evidence="8">Nucleoside transporter family</fullName>
    </submittedName>
</protein>
<dbReference type="PANTHER" id="PTHR10332">
    <property type="entry name" value="EQUILIBRATIVE NUCLEOSIDE TRANSPORTER"/>
    <property type="match status" value="1"/>
</dbReference>
<feature type="transmembrane region" description="Helical" evidence="7">
    <location>
        <begin position="319"/>
        <end position="339"/>
    </location>
</feature>
<dbReference type="EMBL" id="JAGMWT010000007">
    <property type="protein sequence ID" value="KAH7125531.1"/>
    <property type="molecule type" value="Genomic_DNA"/>
</dbReference>
<sequence>MERIRRIFERETSYEPLEGGSERPDGEQIVHPRNTAFSWIDYTIFVLLGIAMLWAWNMFLAAAPYFQRRFESNDRILRNFQSAELSVSTVGSLGSMIVLTKMQARASYPKRIIASLGINIAAFALLALSTRLFLGVSAGVYFAFLMIVVLCASLATSLCQNGVFAYVSGFGHEEYTQGIMAGQGIAGVLPCIAQIVAVLSVSEHQSSDNGSQESSTSAFAYFLTATTVSAGTLVAFLYLLSRPSSKERLKQTLGSREDDSAPPLDERKSIPLTILFKKLFWLAFAVFLTFAITMIYPVYTQQILSVQKPDTASRLFQPASFIPLAFLFWNIGDLIGRILPAVPALSLTSQPRVLFFMSLARVAFIPMYHLCNLQGKGAAVNSDFFYLLVVQLLFGVSNGFVGSNCMMGFVEWVDPEEREAAGSFMSLCLVAGLATGSLLSFFAAGSA</sequence>
<dbReference type="PRINTS" id="PR01130">
    <property type="entry name" value="DERENTRNSPRT"/>
</dbReference>
<gene>
    <name evidence="8" type="ORF">B0J11DRAFT_308562</name>
</gene>
<feature type="transmembrane region" description="Helical" evidence="7">
    <location>
        <begin position="140"/>
        <end position="167"/>
    </location>
</feature>
<feature type="transmembrane region" description="Helical" evidence="7">
    <location>
        <begin position="351"/>
        <end position="369"/>
    </location>
</feature>
<dbReference type="PANTHER" id="PTHR10332:SF88">
    <property type="entry name" value="EQUILIBRATIVE NUCLEOSIDE TRANSPORTER 1, ISOFORM A"/>
    <property type="match status" value="1"/>
</dbReference>
<keyword evidence="6 7" id="KW-0472">Membrane</keyword>
<feature type="transmembrane region" description="Helical" evidence="7">
    <location>
        <begin position="219"/>
        <end position="240"/>
    </location>
</feature>
<dbReference type="PIRSF" id="PIRSF016379">
    <property type="entry name" value="ENT"/>
    <property type="match status" value="1"/>
</dbReference>
<accession>A0A9P9DVZ0</accession>
<feature type="transmembrane region" description="Helical" evidence="7">
    <location>
        <begin position="279"/>
        <end position="299"/>
    </location>
</feature>
<proteinExistence type="inferred from homology"/>
<dbReference type="InterPro" id="IPR002259">
    <property type="entry name" value="Eqnu_transpt"/>
</dbReference>
<dbReference type="GO" id="GO:0000329">
    <property type="term" value="C:fungal-type vacuole membrane"/>
    <property type="evidence" value="ECO:0007669"/>
    <property type="project" value="TreeGrafter"/>
</dbReference>
<dbReference type="InterPro" id="IPR036259">
    <property type="entry name" value="MFS_trans_sf"/>
</dbReference>
<dbReference type="GO" id="GO:0015205">
    <property type="term" value="F:nucleobase transmembrane transporter activity"/>
    <property type="evidence" value="ECO:0007669"/>
    <property type="project" value="TreeGrafter"/>
</dbReference>
<keyword evidence="3" id="KW-0813">Transport</keyword>
<comment type="subcellular location">
    <subcellularLocation>
        <location evidence="1">Membrane</location>
        <topology evidence="1">Multi-pass membrane protein</topology>
    </subcellularLocation>
</comment>
<evidence type="ECO:0000313" key="8">
    <source>
        <dbReference type="EMBL" id="KAH7125531.1"/>
    </source>
</evidence>
<dbReference type="GO" id="GO:0034257">
    <property type="term" value="F:nicotinamide riboside transmembrane transporter activity"/>
    <property type="evidence" value="ECO:0007669"/>
    <property type="project" value="TreeGrafter"/>
</dbReference>
<evidence type="ECO:0000256" key="7">
    <source>
        <dbReference type="SAM" id="Phobius"/>
    </source>
</evidence>
<dbReference type="SUPFAM" id="SSF103473">
    <property type="entry name" value="MFS general substrate transporter"/>
    <property type="match status" value="1"/>
</dbReference>
<keyword evidence="5 7" id="KW-1133">Transmembrane helix</keyword>
<dbReference type="OrthoDB" id="46396at2759"/>
<organism evidence="8 9">
    <name type="scientific">Dendryphion nanum</name>
    <dbReference type="NCBI Taxonomy" id="256645"/>
    <lineage>
        <taxon>Eukaryota</taxon>
        <taxon>Fungi</taxon>
        <taxon>Dikarya</taxon>
        <taxon>Ascomycota</taxon>
        <taxon>Pezizomycotina</taxon>
        <taxon>Dothideomycetes</taxon>
        <taxon>Pleosporomycetidae</taxon>
        <taxon>Pleosporales</taxon>
        <taxon>Torulaceae</taxon>
        <taxon>Dendryphion</taxon>
    </lineage>
</organism>
<feature type="transmembrane region" description="Helical" evidence="7">
    <location>
        <begin position="42"/>
        <end position="63"/>
    </location>
</feature>
<keyword evidence="4 7" id="KW-0812">Transmembrane</keyword>
<feature type="transmembrane region" description="Helical" evidence="7">
    <location>
        <begin position="422"/>
        <end position="444"/>
    </location>
</feature>
<dbReference type="GO" id="GO:0005886">
    <property type="term" value="C:plasma membrane"/>
    <property type="evidence" value="ECO:0007669"/>
    <property type="project" value="TreeGrafter"/>
</dbReference>
<dbReference type="AlphaFoldDB" id="A0A9P9DVZ0"/>
<dbReference type="Pfam" id="PF01733">
    <property type="entry name" value="Nucleoside_tran"/>
    <property type="match status" value="1"/>
</dbReference>
<feature type="transmembrane region" description="Helical" evidence="7">
    <location>
        <begin position="179"/>
        <end position="199"/>
    </location>
</feature>
<feature type="transmembrane region" description="Helical" evidence="7">
    <location>
        <begin position="384"/>
        <end position="410"/>
    </location>
</feature>
<comment type="similarity">
    <text evidence="2">Belongs to the SLC29A/ENT transporter (TC 2.A.57) family.</text>
</comment>